<dbReference type="InterPro" id="IPR036397">
    <property type="entry name" value="RNaseH_sf"/>
</dbReference>
<dbReference type="InterPro" id="IPR005312">
    <property type="entry name" value="DUF1759"/>
</dbReference>
<feature type="compositionally biased region" description="Basic and acidic residues" evidence="1">
    <location>
        <begin position="15"/>
        <end position="24"/>
    </location>
</feature>
<dbReference type="InterPro" id="IPR001878">
    <property type="entry name" value="Znf_CCHC"/>
</dbReference>
<reference evidence="3" key="1">
    <citation type="submission" date="2016-05" db="EMBL/GenBank/DDBJ databases">
        <authorList>
            <person name="Lavstsen T."/>
            <person name="Jespersen J.S."/>
        </authorList>
    </citation>
    <scope>NUCLEOTIDE SEQUENCE</scope>
    <source>
        <tissue evidence="3">Brain</tissue>
    </source>
</reference>
<feature type="region of interest" description="Disordered" evidence="1">
    <location>
        <begin position="558"/>
        <end position="578"/>
    </location>
</feature>
<sequence>MADESKPTVSCAELKTQDDERQVDTEEQPNGEEAQQSSISINSQSENPRRSQRTRTLTEKGKSLEDAKLHGLTKDFQRFYKKWKYHINSFKRMVKNEDIDLIPEAVSAIDAIMTDICNTYDDIRRIESPDVEIRRRCDVCCAVSEAARAKAKCLLEENGDPDSIPWPDSESVFESSTSSISSRITFKSKSISEMSRQSSLVSLQQRQEAAAEVAATEEVIKIMKTQHQCEEEIRELEVEDAKKRAQFLTESTTIKTKLEEKRKEVELLKELQKHNAAQARLKVYAESIKNEGEEPPTSVHLQVKQDSSLLPSRFLNVHSKPFIPSQVKDPANQRFVQKTEIPIACEAASIDLVKTLAEAITANRLPVPEPAVFTGDPLQYNDWKLSFQTLVDRKNLPTQEKLFFLRKYVGGSAKKAIEGHFLAGTDTAYCAAWEMLEDRFGDPFVIGKSYRDKIQSWPKITAKDCKDLREFADFLTSVESAIPYVQGLQVLNDCVENQRIAAKLPDWLSARWNRKVTEFQDEHKMFPDFSHFVKFLNKEARIACNPITSLQAIKPTELDNKHPYKDKSRRSGTLSAKTLNTSSNEKTFVTCLFCKKPGHTLHKCRKMMEISVEERVKFVKAENLCFGCLKYGHNSKNCKSRSVCDRCQKPHPSCLHQDREKGDKEKRAKNNQQPTNHNQETEKVSEAQEQESQQVTSNRVLQQKSKGCTSSVIPVYVSTVDEPEKERLVYALLDTQSDTTFILKNTAESLNTKFEPVQLKISTMTSKTRIVSSHKLKDLQVRGMNSEVRIKLPTTYTRSYIPANRSHIPTNTTAESWPHLSHLSEEMAPKLDCEVGLLIGYNCPQALLPLEVISGKRDQPFAQKSLLGWSIIGYSNSENDYEDEIGVSHHVIVKQVLPAVELTHKLKTEVHFVSRNKVKEVINPADIIKVLEMDFVERSVEKEPVSQEDLLFLTKMKDGIKLKQNGHFEMPLPFKQEKPKLPNNKLCAELRLKCLERRLRKDEHYFKDYVAFMHDIIIRGDAEKVPEAELKNQPAWYIPHHGIYHPQKPNKIRVVFDCSAKFQNTSLNEHLLSGPDLTNTLVGVLCRFRKGHVAIICDVERMFHQFQVAPEDQDYLRFLWWEDGNLDKPPSVFRMRVHLFGAASSPGCANFGFKHLAAQGEGKFSEAAVKFVQRNFYVDDGLASVDSEQEAILLVKEARELCNTGKLHLHKFISNSKTVIATIPKKECAAGATDLDLALGEPKMERALGVHWCVTSDTFCFRVVVKDNPFTRRGVLSTVASIFDPLGFVAPFILVGKRILQRMCQKKLGWDEPLPEDLKPQWEAWLRDLQNLSSIKIPRCYVPPTFNQDLKYELHSFADASEHGYGVCSYLRTVTKSGNVQCTLVMGKARVAPTKVVTIPRLELSAAAVAAKTANFLKNELEIQDLQQYYWTDSKVVLGYINNDAKRFHVFVANRVQRIKSSTEPSQWQYVASQQNPADHASRGVMTKELVDSNWFTGPSFLWDKELPKQEIEVNEISTEDPELKVAQVFTVKTKEDKPFSERLHKFSDWTRAVKAIARLRRRVKYAKNLNEMPKESTTLDERKDAEEFILRTIQSESFGTEIKSLKEKEEVKASSSKLHQLSPFLDKHNILRVGGRLTQASLHPNIKHPAILPKEHHVSQLLIKHFHEKIHHQGRGMTVNEIRANGIWIIGCSTEVSSFIYKCVKCRKYRKCNQDQRMNDLPSERLEATPPFTYSGMDCFGPFCVKEGRKEVKRYGLLFTCMCSRAIHIEVLDDLSTDCFLNALRCFIAIRGKISQLHCDQGTNFVGARNELFPQATQEKVKELGITFVFNPPAASHMGGVWERQIRTIRNVLRSILDQSASRLDTSSLRTFMYEAMAIVNSRPLTVECINDPVGPEPLTPNHILTMKSEVISPPSGEFVKEDLYLQKRWKRVQYLANVFWTRWRKEYLLNLQQRRKWNKNRRNTQINDIVLLQEDCVPRNQWKLARVVEVTPGADGRVRKVKLLIGDTTRNNKGKHSAKTVLERPIHKTVLLLEAE</sequence>
<feature type="compositionally biased region" description="Low complexity" evidence="1">
    <location>
        <begin position="32"/>
        <end position="46"/>
    </location>
</feature>
<evidence type="ECO:0000313" key="3">
    <source>
        <dbReference type="EMBL" id="SBS55232.1"/>
    </source>
</evidence>
<dbReference type="GO" id="GO:0008270">
    <property type="term" value="F:zinc ion binding"/>
    <property type="evidence" value="ECO:0007669"/>
    <property type="project" value="InterPro"/>
</dbReference>
<reference evidence="3" key="2">
    <citation type="submission" date="2016-06" db="EMBL/GenBank/DDBJ databases">
        <title>The genome of a short-lived fish provides insights into sex chromosome evolution and the genetic control of aging.</title>
        <authorList>
            <person name="Reichwald K."/>
            <person name="Felder M."/>
            <person name="Petzold A."/>
            <person name="Koch P."/>
            <person name="Groth M."/>
            <person name="Platzer M."/>
        </authorList>
    </citation>
    <scope>NUCLEOTIDE SEQUENCE</scope>
    <source>
        <tissue evidence="3">Brain</tissue>
    </source>
</reference>
<dbReference type="PROSITE" id="PS50994">
    <property type="entry name" value="INTEGRASE"/>
    <property type="match status" value="1"/>
</dbReference>
<dbReference type="SUPFAM" id="SSF56672">
    <property type="entry name" value="DNA/RNA polymerases"/>
    <property type="match status" value="1"/>
</dbReference>
<name>A0A1A8V6P1_NOTFU</name>
<feature type="region of interest" description="Disordered" evidence="1">
    <location>
        <begin position="1"/>
        <end position="62"/>
    </location>
</feature>
<protein>
    <submittedName>
        <fullName evidence="3">Myosin XVIIIAa</fullName>
    </submittedName>
</protein>
<dbReference type="InterPro" id="IPR043502">
    <property type="entry name" value="DNA/RNA_pol_sf"/>
</dbReference>
<dbReference type="InterPro" id="IPR040676">
    <property type="entry name" value="DUF5641"/>
</dbReference>
<dbReference type="InterPro" id="IPR001584">
    <property type="entry name" value="Integrase_cat-core"/>
</dbReference>
<evidence type="ECO:0000256" key="1">
    <source>
        <dbReference type="SAM" id="MobiDB-lite"/>
    </source>
</evidence>
<dbReference type="Pfam" id="PF03564">
    <property type="entry name" value="DUF1759"/>
    <property type="match status" value="1"/>
</dbReference>
<dbReference type="Pfam" id="PF05380">
    <property type="entry name" value="Peptidase_A17"/>
    <property type="match status" value="1"/>
</dbReference>
<dbReference type="PANTHER" id="PTHR47331">
    <property type="entry name" value="PHD-TYPE DOMAIN-CONTAINING PROTEIN"/>
    <property type="match status" value="1"/>
</dbReference>
<feature type="domain" description="Integrase catalytic" evidence="2">
    <location>
        <begin position="1727"/>
        <end position="1910"/>
    </location>
</feature>
<dbReference type="Gene3D" id="3.30.420.10">
    <property type="entry name" value="Ribonuclease H-like superfamily/Ribonuclease H"/>
    <property type="match status" value="1"/>
</dbReference>
<dbReference type="GO" id="GO:0015074">
    <property type="term" value="P:DNA integration"/>
    <property type="evidence" value="ECO:0007669"/>
    <property type="project" value="InterPro"/>
</dbReference>
<dbReference type="EMBL" id="HAEJ01014775">
    <property type="protein sequence ID" value="SBS55232.1"/>
    <property type="molecule type" value="Transcribed_RNA"/>
</dbReference>
<dbReference type="InterPro" id="IPR012337">
    <property type="entry name" value="RNaseH-like_sf"/>
</dbReference>
<dbReference type="SUPFAM" id="SSF53098">
    <property type="entry name" value="Ribonuclease H-like"/>
    <property type="match status" value="1"/>
</dbReference>
<feature type="compositionally biased region" description="Basic and acidic residues" evidence="1">
    <location>
        <begin position="656"/>
        <end position="668"/>
    </location>
</feature>
<proteinExistence type="predicted"/>
<organism evidence="3">
    <name type="scientific">Nothobranchius furzeri</name>
    <name type="common">Turquoise killifish</name>
    <dbReference type="NCBI Taxonomy" id="105023"/>
    <lineage>
        <taxon>Eukaryota</taxon>
        <taxon>Metazoa</taxon>
        <taxon>Chordata</taxon>
        <taxon>Craniata</taxon>
        <taxon>Vertebrata</taxon>
        <taxon>Euteleostomi</taxon>
        <taxon>Actinopterygii</taxon>
        <taxon>Neopterygii</taxon>
        <taxon>Teleostei</taxon>
        <taxon>Neoteleostei</taxon>
        <taxon>Acanthomorphata</taxon>
        <taxon>Ovalentaria</taxon>
        <taxon>Atherinomorphae</taxon>
        <taxon>Cyprinodontiformes</taxon>
        <taxon>Nothobranchiidae</taxon>
        <taxon>Nothobranchius</taxon>
    </lineage>
</organism>
<dbReference type="Pfam" id="PF18701">
    <property type="entry name" value="DUF5641"/>
    <property type="match status" value="1"/>
</dbReference>
<dbReference type="GO" id="GO:0003676">
    <property type="term" value="F:nucleic acid binding"/>
    <property type="evidence" value="ECO:0007669"/>
    <property type="project" value="InterPro"/>
</dbReference>
<gene>
    <name evidence="3" type="primary">MYO18AA</name>
</gene>
<dbReference type="PANTHER" id="PTHR47331:SF5">
    <property type="entry name" value="RIBONUCLEASE H"/>
    <property type="match status" value="1"/>
</dbReference>
<feature type="region of interest" description="Disordered" evidence="1">
    <location>
        <begin position="655"/>
        <end position="702"/>
    </location>
</feature>
<dbReference type="CDD" id="cd01644">
    <property type="entry name" value="RT_pepA17"/>
    <property type="match status" value="1"/>
</dbReference>
<evidence type="ECO:0000259" key="2">
    <source>
        <dbReference type="PROSITE" id="PS50994"/>
    </source>
</evidence>
<dbReference type="InterPro" id="IPR008042">
    <property type="entry name" value="Retrotrans_Pao"/>
</dbReference>
<accession>A0A1A8V6P1</accession>
<dbReference type="SMART" id="SM00343">
    <property type="entry name" value="ZnF_C2HC"/>
    <property type="match status" value="2"/>
</dbReference>